<dbReference type="Proteomes" id="UP000712281">
    <property type="component" value="Unassembled WGS sequence"/>
</dbReference>
<evidence type="ECO:0000259" key="1">
    <source>
        <dbReference type="Pfam" id="PF18117"/>
    </source>
</evidence>
<evidence type="ECO:0000313" key="2">
    <source>
        <dbReference type="EMBL" id="KAF2619616.1"/>
    </source>
</evidence>
<accession>A0A8S9MQ45</accession>
<sequence length="245" mass="28018">MEEYRFEKNEIQASFMMSTPLWSESWSLCNAADCVGNIQIQHVAGIMYVALPKVEMNQPGNLVGVEVAGDGLFAALSSSLLSGEPPFMVNDVILELFVSTGLLIQSQYTYSRTTGHYMKSGNRPKRYEVIDKWWKARGEPHKEKRARTRYASTTQDTWFWAKLEEAKECLDDLTCESSDAQKQTLLWKKIYEFERYSATLVKMKEVSKDVLATNSSYTVWVEKLREFNKLKVSNGVVDKSDAMET</sequence>
<dbReference type="PANTHER" id="PTHR47413:SF5">
    <property type="entry name" value="LIPASE-LIKE PAD4"/>
    <property type="match status" value="1"/>
</dbReference>
<dbReference type="Pfam" id="PF18117">
    <property type="entry name" value="EDS1_EP"/>
    <property type="match status" value="1"/>
</dbReference>
<comment type="caution">
    <text evidence="2">The sequence shown here is derived from an EMBL/GenBank/DDBJ whole genome shotgun (WGS) entry which is preliminary data.</text>
</comment>
<evidence type="ECO:0000313" key="3">
    <source>
        <dbReference type="Proteomes" id="UP000712281"/>
    </source>
</evidence>
<gene>
    <name evidence="2" type="ORF">F2Q68_00041345</name>
</gene>
<feature type="domain" description="EDS1 EP" evidence="1">
    <location>
        <begin position="109"/>
        <end position="237"/>
    </location>
</feature>
<name>A0A8S9MQ45_BRACR</name>
<organism evidence="2 3">
    <name type="scientific">Brassica cretica</name>
    <name type="common">Mustard</name>
    <dbReference type="NCBI Taxonomy" id="69181"/>
    <lineage>
        <taxon>Eukaryota</taxon>
        <taxon>Viridiplantae</taxon>
        <taxon>Streptophyta</taxon>
        <taxon>Embryophyta</taxon>
        <taxon>Tracheophyta</taxon>
        <taxon>Spermatophyta</taxon>
        <taxon>Magnoliopsida</taxon>
        <taxon>eudicotyledons</taxon>
        <taxon>Gunneridae</taxon>
        <taxon>Pentapetalae</taxon>
        <taxon>rosids</taxon>
        <taxon>malvids</taxon>
        <taxon>Brassicales</taxon>
        <taxon>Brassicaceae</taxon>
        <taxon>Brassiceae</taxon>
        <taxon>Brassica</taxon>
    </lineage>
</organism>
<reference evidence="2" key="1">
    <citation type="submission" date="2019-12" db="EMBL/GenBank/DDBJ databases">
        <title>Genome sequencing and annotation of Brassica cretica.</title>
        <authorList>
            <person name="Studholme D.J."/>
            <person name="Sarris P.F."/>
        </authorList>
    </citation>
    <scope>NUCLEOTIDE SEQUENCE</scope>
    <source>
        <strain evidence="2">PFS-001/15</strain>
        <tissue evidence="2">Leaf</tissue>
    </source>
</reference>
<dbReference type="PANTHER" id="PTHR47413">
    <property type="entry name" value="LIPASE-LIKE PAD4"/>
    <property type="match status" value="1"/>
</dbReference>
<protein>
    <recommendedName>
        <fullName evidence="1">EDS1 EP domain-containing protein</fullName>
    </recommendedName>
</protein>
<proteinExistence type="predicted"/>
<dbReference type="InterPro" id="IPR041266">
    <property type="entry name" value="EDS1_EP"/>
</dbReference>
<dbReference type="EMBL" id="QGKW02000007">
    <property type="protein sequence ID" value="KAF2619616.1"/>
    <property type="molecule type" value="Genomic_DNA"/>
</dbReference>
<dbReference type="AlphaFoldDB" id="A0A8S9MQ45"/>